<gene>
    <name evidence="2" type="ORF">LTR25_008897</name>
</gene>
<evidence type="ECO:0000313" key="2">
    <source>
        <dbReference type="EMBL" id="KAK5531040.1"/>
    </source>
</evidence>
<dbReference type="EMBL" id="JAXLQG010000018">
    <property type="protein sequence ID" value="KAK5531040.1"/>
    <property type="molecule type" value="Genomic_DNA"/>
</dbReference>
<organism evidence="2 3">
    <name type="scientific">Vermiconidia calcicola</name>
    <dbReference type="NCBI Taxonomy" id="1690605"/>
    <lineage>
        <taxon>Eukaryota</taxon>
        <taxon>Fungi</taxon>
        <taxon>Dikarya</taxon>
        <taxon>Ascomycota</taxon>
        <taxon>Pezizomycotina</taxon>
        <taxon>Dothideomycetes</taxon>
        <taxon>Dothideomycetidae</taxon>
        <taxon>Mycosphaerellales</taxon>
        <taxon>Extremaceae</taxon>
        <taxon>Vermiconidia</taxon>
    </lineage>
</organism>
<feature type="compositionally biased region" description="Low complexity" evidence="1">
    <location>
        <begin position="11"/>
        <end position="20"/>
    </location>
</feature>
<evidence type="ECO:0000313" key="3">
    <source>
        <dbReference type="Proteomes" id="UP001345827"/>
    </source>
</evidence>
<dbReference type="AlphaFoldDB" id="A0AAV9PXL8"/>
<keyword evidence="3" id="KW-1185">Reference proteome</keyword>
<reference evidence="2 3" key="1">
    <citation type="submission" date="2023-06" db="EMBL/GenBank/DDBJ databases">
        <title>Black Yeasts Isolated from many extreme environments.</title>
        <authorList>
            <person name="Coleine C."/>
            <person name="Stajich J.E."/>
            <person name="Selbmann L."/>
        </authorList>
    </citation>
    <scope>NUCLEOTIDE SEQUENCE [LARGE SCALE GENOMIC DNA]</scope>
    <source>
        <strain evidence="2 3">CCFEE 5887</strain>
    </source>
</reference>
<evidence type="ECO:0000256" key="1">
    <source>
        <dbReference type="SAM" id="MobiDB-lite"/>
    </source>
</evidence>
<feature type="region of interest" description="Disordered" evidence="1">
    <location>
        <begin position="1"/>
        <end position="36"/>
    </location>
</feature>
<comment type="caution">
    <text evidence="2">The sequence shown here is derived from an EMBL/GenBank/DDBJ whole genome shotgun (WGS) entry which is preliminary data.</text>
</comment>
<dbReference type="Proteomes" id="UP001345827">
    <property type="component" value="Unassembled WGS sequence"/>
</dbReference>
<proteinExistence type="predicted"/>
<protein>
    <submittedName>
        <fullName evidence="2">Uncharacterized protein</fullName>
    </submittedName>
</protein>
<sequence>MVLTQEGDNHNQQNSKSSQNTGAGPHPNNVLKPKTNKEFSAWAEYMGEEKDEAFIKWKKNMVGDGQDSQKK</sequence>
<name>A0AAV9PXL8_9PEZI</name>
<accession>A0AAV9PXL8</accession>